<evidence type="ECO:0000256" key="14">
    <source>
        <dbReference type="SAM" id="SignalP"/>
    </source>
</evidence>
<dbReference type="InterPro" id="IPR011123">
    <property type="entry name" value="Y_Y_Y"/>
</dbReference>
<dbReference type="EC" id="2.7.13.3" evidence="2"/>
<dbReference type="InterPro" id="IPR036097">
    <property type="entry name" value="HisK_dim/P_sf"/>
</dbReference>
<dbReference type="GO" id="GO:0003700">
    <property type="term" value="F:DNA-binding transcription factor activity"/>
    <property type="evidence" value="ECO:0007669"/>
    <property type="project" value="InterPro"/>
</dbReference>
<dbReference type="InterPro" id="IPR001789">
    <property type="entry name" value="Sig_transdc_resp-reg_receiver"/>
</dbReference>
<keyword evidence="11" id="KW-0804">Transcription</keyword>
<dbReference type="Proteomes" id="UP000784286">
    <property type="component" value="Unassembled WGS sequence"/>
</dbReference>
<dbReference type="Pfam" id="PF12833">
    <property type="entry name" value="HTH_18"/>
    <property type="match status" value="1"/>
</dbReference>
<keyword evidence="9" id="KW-0805">Transcription regulation</keyword>
<dbReference type="PANTHER" id="PTHR43547">
    <property type="entry name" value="TWO-COMPONENT HISTIDINE KINASE"/>
    <property type="match status" value="1"/>
</dbReference>
<dbReference type="SMART" id="SM00448">
    <property type="entry name" value="REC"/>
    <property type="match status" value="1"/>
</dbReference>
<evidence type="ECO:0000256" key="2">
    <source>
        <dbReference type="ARBA" id="ARBA00012438"/>
    </source>
</evidence>
<feature type="signal peptide" evidence="14">
    <location>
        <begin position="1"/>
        <end position="19"/>
    </location>
</feature>
<sequence>MKRFFLLCYCILAAVAVSAEHTVPVKFRHIGISEGLPDNYVKNVFGLPDGRLGVRTTELLSLYDGKNFVSFPLWKSEPYPVAQRASIPVQYIDAKKRLWLKERGGLRIFNLDTECFMRADTIFRRWGLDDVSNLFVDSEKLVWVTDAAGRIYLLDSADERVRVVCDVSDFLKKNGPLLTVASKGAYSWMVHESGVMRCYDHRTGKFVRQENFLQGRLAKGAQVLVCMLDNGDFWLVWNYGGGFYSNAVNTWTELPLSAEHFEEIAALDVDRSGSAWIGTSGQGIYIVDRHTLMICRVNSFNADLRELNVRGGVHSIYCDNYSGTVWIGMFNQGLAFHHPSMDNFTLYNNRNLSGNFADESIHCMVEEREGAILMGTSRGLYRYSCSDRTIDMPYPELSGQLFRVAYKDNRDRIWLGTFRNGLYCIENGRVKHYLGKSNIRAMVADFRGRLWVSRLGTVGMFVPESDSIVPLAVKFPKISKYRVANSLAIDSKERIVVGADNGFYIYDTEKDSVFAPERDAPGSPLQTLGSNKFNCIFLDSRGLLWMGTQYGIKIVSDDFHVDYLGEEAGFTNLTVQSIQEDNNGDVWVSTINGLYKITVENEGQGYTYCVVCLDRNRSHSWNDLFEFCSLKTADGQLCFGRMDGFYLFSPENVVLAPSSVPPMFTGFRLFNEPVVCGEQYNGRVLFEKTVDRVRYAELRHDENFITFEFSSLNFVNPSQTYFRYKMEGVDKEWIELLPEKGQASVAYNHLPPGKYVFHVMSAGNDHHWSDRSSFVVVIRPPFWATVWAGVFYLVCLLALGYFIVRYLHIRSLRKLKRMQEVEAERQREELNQMKFRFFINVSHELRTPLTLILTPLEVILKKVTDERLKDQLRVVYKNTQELYRLINQLLDFRKVEMKREKLNLLPGDLEEFLRTVYEGFRPFAVDKGIDFDLNVAPAHWYMNFDHDKLHKIVNNLLSNAFKFTPESGRVTLSLTENEYGGRKYACISVSDTGIGIASDQVKHIFERFYQVQHNEQNKVGSGIGLHLVKEYVDMHQGSVHVSSEPGKGSCFTVFIPTDLAVAEETGMQDVSADAKKSGGERSVQEAGKKKLLVADDNNDFRNFLKEQLSEEYQVFDAPDGEAAEKLAAEQNPDLIISDVMMPNVDGIELCRRIKTNMETSHIPIILLTARTSDDLKINGYSVGADSYMAKPFNMDMLRVRIRKLIEKQEMRKKDFQRSVEVNPASITITSLDEQIIKRALGCIENNMDNTSYNVEALSSDMGMSRMNLYRKLQSITGQTPTEFIRTIRLKRAAQLLESSQLTISEVADRVGFSSSSYFSKCFKEQFGMLPTQYQEEKNK</sequence>
<dbReference type="Gene3D" id="1.10.287.130">
    <property type="match status" value="1"/>
</dbReference>
<dbReference type="GO" id="GO:0043565">
    <property type="term" value="F:sequence-specific DNA binding"/>
    <property type="evidence" value="ECO:0007669"/>
    <property type="project" value="InterPro"/>
</dbReference>
<dbReference type="GO" id="GO:0005524">
    <property type="term" value="F:ATP binding"/>
    <property type="evidence" value="ECO:0007669"/>
    <property type="project" value="UniProtKB-KW"/>
</dbReference>
<dbReference type="InterPro" id="IPR003661">
    <property type="entry name" value="HisK_dim/P_dom"/>
</dbReference>
<evidence type="ECO:0000256" key="13">
    <source>
        <dbReference type="SAM" id="Phobius"/>
    </source>
</evidence>
<keyword evidence="13" id="KW-0472">Membrane</keyword>
<evidence type="ECO:0000256" key="5">
    <source>
        <dbReference type="ARBA" id="ARBA00022741"/>
    </source>
</evidence>
<feature type="domain" description="HTH araC/xylS-type" evidence="15">
    <location>
        <begin position="1237"/>
        <end position="1336"/>
    </location>
</feature>
<evidence type="ECO:0000256" key="9">
    <source>
        <dbReference type="ARBA" id="ARBA00023015"/>
    </source>
</evidence>
<keyword evidence="13" id="KW-1133">Transmembrane helix</keyword>
<feature type="transmembrane region" description="Helical" evidence="13">
    <location>
        <begin position="782"/>
        <end position="807"/>
    </location>
</feature>
<feature type="modified residue" description="4-aspartylphosphate" evidence="12">
    <location>
        <position position="1138"/>
    </location>
</feature>
<dbReference type="PROSITE" id="PS50109">
    <property type="entry name" value="HIS_KIN"/>
    <property type="match status" value="1"/>
</dbReference>
<dbReference type="SUPFAM" id="SSF47384">
    <property type="entry name" value="Homodimeric domain of signal transducing histidine kinase"/>
    <property type="match status" value="1"/>
</dbReference>
<evidence type="ECO:0000313" key="19">
    <source>
        <dbReference type="Proteomes" id="UP000784286"/>
    </source>
</evidence>
<dbReference type="Pfam" id="PF00512">
    <property type="entry name" value="HisKA"/>
    <property type="match status" value="1"/>
</dbReference>
<evidence type="ECO:0000259" key="15">
    <source>
        <dbReference type="PROSITE" id="PS01124"/>
    </source>
</evidence>
<dbReference type="PROSITE" id="PS00041">
    <property type="entry name" value="HTH_ARAC_FAMILY_1"/>
    <property type="match status" value="1"/>
</dbReference>
<dbReference type="SUPFAM" id="SSF63829">
    <property type="entry name" value="Calcium-dependent phosphotriesterase"/>
    <property type="match status" value="3"/>
</dbReference>
<organism evidence="18 19">
    <name type="scientific">Candidatus Phocaeicola excrementipullorum</name>
    <dbReference type="NCBI Taxonomy" id="2838731"/>
    <lineage>
        <taxon>Bacteria</taxon>
        <taxon>Pseudomonadati</taxon>
        <taxon>Bacteroidota</taxon>
        <taxon>Bacteroidia</taxon>
        <taxon>Bacteroidales</taxon>
        <taxon>Bacteroidaceae</taxon>
        <taxon>Phocaeicola</taxon>
    </lineage>
</organism>
<evidence type="ECO:0000313" key="18">
    <source>
        <dbReference type="EMBL" id="MBU3856460.1"/>
    </source>
</evidence>
<keyword evidence="3 12" id="KW-0597">Phosphoprotein</keyword>
<dbReference type="SUPFAM" id="SSF55874">
    <property type="entry name" value="ATPase domain of HSP90 chaperone/DNA topoisomerase II/histidine kinase"/>
    <property type="match status" value="1"/>
</dbReference>
<reference evidence="18" key="1">
    <citation type="journal article" date="2021" name="PeerJ">
        <title>Extensive microbial diversity within the chicken gut microbiome revealed by metagenomics and culture.</title>
        <authorList>
            <person name="Gilroy R."/>
            <person name="Ravi A."/>
            <person name="Getino M."/>
            <person name="Pursley I."/>
            <person name="Horton D.L."/>
            <person name="Alikhan N.F."/>
            <person name="Baker D."/>
            <person name="Gharbi K."/>
            <person name="Hall N."/>
            <person name="Watson M."/>
            <person name="Adriaenssens E.M."/>
            <person name="Foster-Nyarko E."/>
            <person name="Jarju S."/>
            <person name="Secka A."/>
            <person name="Antonio M."/>
            <person name="Oren A."/>
            <person name="Chaudhuri R.R."/>
            <person name="La Ragione R."/>
            <person name="Hildebrand F."/>
            <person name="Pallen M.J."/>
        </authorList>
    </citation>
    <scope>NUCLEOTIDE SEQUENCE</scope>
    <source>
        <strain evidence="18">8470</strain>
    </source>
</reference>
<dbReference type="InterPro" id="IPR004358">
    <property type="entry name" value="Sig_transdc_His_kin-like_C"/>
</dbReference>
<keyword evidence="5" id="KW-0547">Nucleotide-binding</keyword>
<reference evidence="18" key="2">
    <citation type="submission" date="2021-04" db="EMBL/GenBank/DDBJ databases">
        <authorList>
            <person name="Gilroy R."/>
        </authorList>
    </citation>
    <scope>NUCLEOTIDE SEQUENCE</scope>
    <source>
        <strain evidence="18">8470</strain>
    </source>
</reference>
<dbReference type="FunFam" id="3.30.565.10:FF:000037">
    <property type="entry name" value="Hybrid sensor histidine kinase/response regulator"/>
    <property type="match status" value="1"/>
</dbReference>
<evidence type="ECO:0000256" key="1">
    <source>
        <dbReference type="ARBA" id="ARBA00000085"/>
    </source>
</evidence>
<comment type="catalytic activity">
    <reaction evidence="1">
        <text>ATP + protein L-histidine = ADP + protein N-phospho-L-histidine.</text>
        <dbReference type="EC" id="2.7.13.3"/>
    </reaction>
</comment>
<evidence type="ECO:0000256" key="7">
    <source>
        <dbReference type="ARBA" id="ARBA00022840"/>
    </source>
</evidence>
<dbReference type="GO" id="GO:0000155">
    <property type="term" value="F:phosphorelay sensor kinase activity"/>
    <property type="evidence" value="ECO:0007669"/>
    <property type="project" value="InterPro"/>
</dbReference>
<name>A0A948TNX4_9BACT</name>
<evidence type="ECO:0000256" key="10">
    <source>
        <dbReference type="ARBA" id="ARBA00023125"/>
    </source>
</evidence>
<dbReference type="InterPro" id="IPR018062">
    <property type="entry name" value="HTH_AraC-typ_CS"/>
</dbReference>
<comment type="caution">
    <text evidence="18">The sequence shown here is derived from an EMBL/GenBank/DDBJ whole genome shotgun (WGS) entry which is preliminary data.</text>
</comment>
<dbReference type="PROSITE" id="PS01124">
    <property type="entry name" value="HTH_ARAC_FAMILY_2"/>
    <property type="match status" value="1"/>
</dbReference>
<dbReference type="Pfam" id="PF07494">
    <property type="entry name" value="Reg_prop"/>
    <property type="match status" value="2"/>
</dbReference>
<dbReference type="Gene3D" id="3.40.50.2300">
    <property type="match status" value="1"/>
</dbReference>
<dbReference type="FunFam" id="1.10.10.60:FF:000284">
    <property type="entry name" value="Two-component system sensor histidine kinase/response regulator"/>
    <property type="match status" value="1"/>
</dbReference>
<protein>
    <recommendedName>
        <fullName evidence="2">histidine kinase</fullName>
        <ecNumber evidence="2">2.7.13.3</ecNumber>
    </recommendedName>
</protein>
<dbReference type="Gene3D" id="3.30.565.10">
    <property type="entry name" value="Histidine kinase-like ATPase, C-terminal domain"/>
    <property type="match status" value="1"/>
</dbReference>
<dbReference type="Pfam" id="PF02518">
    <property type="entry name" value="HATPase_c"/>
    <property type="match status" value="1"/>
</dbReference>
<dbReference type="InterPro" id="IPR013783">
    <property type="entry name" value="Ig-like_fold"/>
</dbReference>
<dbReference type="PRINTS" id="PR00344">
    <property type="entry name" value="BCTRLSENSOR"/>
</dbReference>
<keyword evidence="14" id="KW-0732">Signal</keyword>
<feature type="domain" description="Histidine kinase" evidence="16">
    <location>
        <begin position="840"/>
        <end position="1059"/>
    </location>
</feature>
<dbReference type="InterPro" id="IPR015943">
    <property type="entry name" value="WD40/YVTN_repeat-like_dom_sf"/>
</dbReference>
<keyword evidence="13" id="KW-0812">Transmembrane</keyword>
<dbReference type="Gene3D" id="1.10.10.60">
    <property type="entry name" value="Homeodomain-like"/>
    <property type="match status" value="1"/>
</dbReference>
<evidence type="ECO:0000256" key="4">
    <source>
        <dbReference type="ARBA" id="ARBA00022679"/>
    </source>
</evidence>
<feature type="chain" id="PRO_5038108234" description="histidine kinase" evidence="14">
    <location>
        <begin position="20"/>
        <end position="1339"/>
    </location>
</feature>
<dbReference type="InterPro" id="IPR009057">
    <property type="entry name" value="Homeodomain-like_sf"/>
</dbReference>
<dbReference type="CDD" id="cd00082">
    <property type="entry name" value="HisKA"/>
    <property type="match status" value="1"/>
</dbReference>
<dbReference type="Gene3D" id="2.60.40.10">
    <property type="entry name" value="Immunoglobulins"/>
    <property type="match status" value="1"/>
</dbReference>
<evidence type="ECO:0000256" key="3">
    <source>
        <dbReference type="ARBA" id="ARBA00022553"/>
    </source>
</evidence>
<keyword evidence="4" id="KW-0808">Transferase</keyword>
<dbReference type="PROSITE" id="PS50110">
    <property type="entry name" value="RESPONSE_REGULATORY"/>
    <property type="match status" value="1"/>
</dbReference>
<dbReference type="FunFam" id="1.10.287.130:FF:000045">
    <property type="entry name" value="Two-component system sensor histidine kinase/response regulator"/>
    <property type="match status" value="1"/>
</dbReference>
<dbReference type="Pfam" id="PF00072">
    <property type="entry name" value="Response_reg"/>
    <property type="match status" value="1"/>
</dbReference>
<keyword evidence="6" id="KW-0418">Kinase</keyword>
<evidence type="ECO:0000256" key="6">
    <source>
        <dbReference type="ARBA" id="ARBA00022777"/>
    </source>
</evidence>
<dbReference type="Pfam" id="PF07495">
    <property type="entry name" value="Y_Y_Y"/>
    <property type="match status" value="1"/>
</dbReference>
<evidence type="ECO:0000259" key="16">
    <source>
        <dbReference type="PROSITE" id="PS50109"/>
    </source>
</evidence>
<gene>
    <name evidence="18" type="ORF">H9928_07900</name>
</gene>
<dbReference type="CDD" id="cd17574">
    <property type="entry name" value="REC_OmpR"/>
    <property type="match status" value="1"/>
</dbReference>
<accession>A0A948TNX4</accession>
<dbReference type="SMART" id="SM00387">
    <property type="entry name" value="HATPase_c"/>
    <property type="match status" value="1"/>
</dbReference>
<dbReference type="InterPro" id="IPR005467">
    <property type="entry name" value="His_kinase_dom"/>
</dbReference>
<evidence type="ECO:0000259" key="17">
    <source>
        <dbReference type="PROSITE" id="PS50110"/>
    </source>
</evidence>
<keyword evidence="10" id="KW-0238">DNA-binding</keyword>
<feature type="domain" description="Response regulatory" evidence="17">
    <location>
        <begin position="1090"/>
        <end position="1205"/>
    </location>
</feature>
<dbReference type="SMART" id="SM00388">
    <property type="entry name" value="HisKA"/>
    <property type="match status" value="1"/>
</dbReference>
<dbReference type="InterPro" id="IPR018060">
    <property type="entry name" value="HTH_AraC"/>
</dbReference>
<dbReference type="InterPro" id="IPR036890">
    <property type="entry name" value="HATPase_C_sf"/>
</dbReference>
<dbReference type="SUPFAM" id="SSF52172">
    <property type="entry name" value="CheY-like"/>
    <property type="match status" value="1"/>
</dbReference>
<evidence type="ECO:0000256" key="12">
    <source>
        <dbReference type="PROSITE-ProRule" id="PRU00169"/>
    </source>
</evidence>
<dbReference type="EMBL" id="JAHLFJ010000075">
    <property type="protein sequence ID" value="MBU3856460.1"/>
    <property type="molecule type" value="Genomic_DNA"/>
</dbReference>
<dbReference type="PANTHER" id="PTHR43547:SF2">
    <property type="entry name" value="HYBRID SIGNAL TRANSDUCTION HISTIDINE KINASE C"/>
    <property type="match status" value="1"/>
</dbReference>
<evidence type="ECO:0000256" key="8">
    <source>
        <dbReference type="ARBA" id="ARBA00023012"/>
    </source>
</evidence>
<dbReference type="InterPro" id="IPR011110">
    <property type="entry name" value="Reg_prop"/>
</dbReference>
<proteinExistence type="predicted"/>
<dbReference type="Gene3D" id="2.130.10.10">
    <property type="entry name" value="YVTN repeat-like/Quinoprotein amine dehydrogenase"/>
    <property type="match status" value="2"/>
</dbReference>
<evidence type="ECO:0000256" key="11">
    <source>
        <dbReference type="ARBA" id="ARBA00023163"/>
    </source>
</evidence>
<dbReference type="InterPro" id="IPR003594">
    <property type="entry name" value="HATPase_dom"/>
</dbReference>
<dbReference type="SMART" id="SM00342">
    <property type="entry name" value="HTH_ARAC"/>
    <property type="match status" value="1"/>
</dbReference>
<dbReference type="InterPro" id="IPR011006">
    <property type="entry name" value="CheY-like_superfamily"/>
</dbReference>
<keyword evidence="8" id="KW-0902">Two-component regulatory system</keyword>
<keyword evidence="7" id="KW-0067">ATP-binding</keyword>
<dbReference type="SUPFAM" id="SSF46689">
    <property type="entry name" value="Homeodomain-like"/>
    <property type="match status" value="1"/>
</dbReference>